<dbReference type="InterPro" id="IPR010131">
    <property type="entry name" value="MdtP/NodT-like"/>
</dbReference>
<organism evidence="4 5">
    <name type="scientific">Saltatorellus ferox</name>
    <dbReference type="NCBI Taxonomy" id="2528018"/>
    <lineage>
        <taxon>Bacteria</taxon>
        <taxon>Pseudomonadati</taxon>
        <taxon>Planctomycetota</taxon>
        <taxon>Planctomycetia</taxon>
        <taxon>Planctomycetia incertae sedis</taxon>
        <taxon>Saltatorellus</taxon>
    </lineage>
</organism>
<dbReference type="EMBL" id="CP036434">
    <property type="protein sequence ID" value="QDV07869.1"/>
    <property type="molecule type" value="Genomic_DNA"/>
</dbReference>
<dbReference type="Gene3D" id="1.20.1600.10">
    <property type="entry name" value="Outer membrane efflux proteins (OEP)"/>
    <property type="match status" value="1"/>
</dbReference>
<gene>
    <name evidence="4" type="ORF">Poly30_34020</name>
</gene>
<feature type="compositionally biased region" description="Basic and acidic residues" evidence="2">
    <location>
        <begin position="485"/>
        <end position="496"/>
    </location>
</feature>
<dbReference type="Proteomes" id="UP000320390">
    <property type="component" value="Chromosome"/>
</dbReference>
<dbReference type="Pfam" id="PF02321">
    <property type="entry name" value="OEP"/>
    <property type="match status" value="1"/>
</dbReference>
<feature type="signal peptide" evidence="3">
    <location>
        <begin position="1"/>
        <end position="30"/>
    </location>
</feature>
<dbReference type="PROSITE" id="PS51257">
    <property type="entry name" value="PROKAR_LIPOPROTEIN"/>
    <property type="match status" value="1"/>
</dbReference>
<feature type="region of interest" description="Disordered" evidence="2">
    <location>
        <begin position="471"/>
        <end position="496"/>
    </location>
</feature>
<comment type="similarity">
    <text evidence="1">Belongs to the outer membrane factor (OMF) (TC 1.B.17) family.</text>
</comment>
<evidence type="ECO:0000313" key="4">
    <source>
        <dbReference type="EMBL" id="QDV07869.1"/>
    </source>
</evidence>
<feature type="chain" id="PRO_5022004623" description="Outer membrane efflux protein" evidence="3">
    <location>
        <begin position="31"/>
        <end position="496"/>
    </location>
</feature>
<dbReference type="InterPro" id="IPR003423">
    <property type="entry name" value="OMP_efflux"/>
</dbReference>
<dbReference type="RefSeq" id="WP_145199519.1">
    <property type="nucleotide sequence ID" value="NZ_CP036434.1"/>
</dbReference>
<keyword evidence="3" id="KW-0732">Signal</keyword>
<evidence type="ECO:0000256" key="2">
    <source>
        <dbReference type="SAM" id="MobiDB-lite"/>
    </source>
</evidence>
<evidence type="ECO:0000313" key="5">
    <source>
        <dbReference type="Proteomes" id="UP000320390"/>
    </source>
</evidence>
<sequence precursor="true">MRLLLYRVLLCRARAAAFWCILPFGLAACAAPPEARLETSAVVASLRQRDEPGAIDVALQGLELPASFMSRPSEAERASPSQPGYWFVRTLAWSPDVRAARRELSAAKGLARSAGAPNPVAVQVVDHELGGEDDLVEAIGVFDLIGLLGLGPSRAERERASAETLLAAGRLEHVAFESWIAVERARIGVVATRLRWQRLAELIETATADLERVRILEENDRLSDADAGLARAEVARLERRQLLAAAALETARMELARLSGSVPDAGHFGPDVQAVGEAGLAEVAYGNVMDPWPPMENAPAFLADHHPALRQARLRFAVREAEVREAAARAWPGVGLGPHLGYLNHAQLGMIARFSIPFPSSWKGRLEAAVERRDRALEEFEETLVAFSGRLVEAKARLGSLQAAVDDDHGATRRATDPAIQHWEAARTRFRAGRGSAAGWTQALNHVGETLNWPIDDVEALALARLDVTAATGPGATPFPPRYSFDSDHSDLEMDR</sequence>
<dbReference type="PANTHER" id="PTHR30203">
    <property type="entry name" value="OUTER MEMBRANE CATION EFFLUX PROTEIN"/>
    <property type="match status" value="1"/>
</dbReference>
<keyword evidence="5" id="KW-1185">Reference proteome</keyword>
<dbReference type="AlphaFoldDB" id="A0A518EUV2"/>
<evidence type="ECO:0000256" key="3">
    <source>
        <dbReference type="SAM" id="SignalP"/>
    </source>
</evidence>
<proteinExistence type="inferred from homology"/>
<accession>A0A518EUV2</accession>
<protein>
    <recommendedName>
        <fullName evidence="6">Outer membrane efflux protein</fullName>
    </recommendedName>
</protein>
<evidence type="ECO:0000256" key="1">
    <source>
        <dbReference type="ARBA" id="ARBA00007613"/>
    </source>
</evidence>
<evidence type="ECO:0008006" key="6">
    <source>
        <dbReference type="Google" id="ProtNLM"/>
    </source>
</evidence>
<reference evidence="4 5" key="1">
    <citation type="submission" date="2019-02" db="EMBL/GenBank/DDBJ databases">
        <title>Deep-cultivation of Planctomycetes and their phenomic and genomic characterization uncovers novel biology.</title>
        <authorList>
            <person name="Wiegand S."/>
            <person name="Jogler M."/>
            <person name="Boedeker C."/>
            <person name="Pinto D."/>
            <person name="Vollmers J."/>
            <person name="Rivas-Marin E."/>
            <person name="Kohn T."/>
            <person name="Peeters S.H."/>
            <person name="Heuer A."/>
            <person name="Rast P."/>
            <person name="Oberbeckmann S."/>
            <person name="Bunk B."/>
            <person name="Jeske O."/>
            <person name="Meyerdierks A."/>
            <person name="Storesund J.E."/>
            <person name="Kallscheuer N."/>
            <person name="Luecker S."/>
            <person name="Lage O.M."/>
            <person name="Pohl T."/>
            <person name="Merkel B.J."/>
            <person name="Hornburger P."/>
            <person name="Mueller R.-W."/>
            <person name="Bruemmer F."/>
            <person name="Labrenz M."/>
            <person name="Spormann A.M."/>
            <person name="Op den Camp H."/>
            <person name="Overmann J."/>
            <person name="Amann R."/>
            <person name="Jetten M.S.M."/>
            <person name="Mascher T."/>
            <person name="Medema M.H."/>
            <person name="Devos D.P."/>
            <person name="Kaster A.-K."/>
            <person name="Ovreas L."/>
            <person name="Rohde M."/>
            <person name="Galperin M.Y."/>
            <person name="Jogler C."/>
        </authorList>
    </citation>
    <scope>NUCLEOTIDE SEQUENCE [LARGE SCALE GENOMIC DNA]</scope>
    <source>
        <strain evidence="4 5">Poly30</strain>
    </source>
</reference>
<dbReference type="SUPFAM" id="SSF56954">
    <property type="entry name" value="Outer membrane efflux proteins (OEP)"/>
    <property type="match status" value="1"/>
</dbReference>
<name>A0A518EUV2_9BACT</name>